<feature type="transmembrane region" description="Helical" evidence="1">
    <location>
        <begin position="88"/>
        <end position="108"/>
    </location>
</feature>
<keyword evidence="1" id="KW-0472">Membrane</keyword>
<sequence>MNGGGLVIAEMVRSALSNFTLTLFIIALIFSAVAIMRSPQRDQPVIAEKLISWFVFFCIGVSFFYNFIMHGFFGEMTASFIGWADSPFQFEVATASLGFSVVGFLAAFGSFDRRLAAIVGPACFLLGAAYGHAKEMVTANNFAPGNAGVIFYTDIFIPLFGFFLLWLQKRSERSTPQAEPAR</sequence>
<keyword evidence="1" id="KW-1133">Transmembrane helix</keyword>
<keyword evidence="3" id="KW-1185">Reference proteome</keyword>
<dbReference type="InterPro" id="IPR046740">
    <property type="entry name" value="DUF6790"/>
</dbReference>
<dbReference type="Pfam" id="PF20589">
    <property type="entry name" value="DUF6790"/>
    <property type="match status" value="1"/>
</dbReference>
<keyword evidence="1" id="KW-0812">Transmembrane</keyword>
<feature type="transmembrane region" description="Helical" evidence="1">
    <location>
        <begin position="20"/>
        <end position="38"/>
    </location>
</feature>
<feature type="transmembrane region" description="Helical" evidence="1">
    <location>
        <begin position="50"/>
        <end position="68"/>
    </location>
</feature>
<organism evidence="2 3">
    <name type="scientific">Oryzicola mucosus</name>
    <dbReference type="NCBI Taxonomy" id="2767425"/>
    <lineage>
        <taxon>Bacteria</taxon>
        <taxon>Pseudomonadati</taxon>
        <taxon>Pseudomonadota</taxon>
        <taxon>Alphaproteobacteria</taxon>
        <taxon>Hyphomicrobiales</taxon>
        <taxon>Phyllobacteriaceae</taxon>
        <taxon>Oryzicola</taxon>
    </lineage>
</organism>
<gene>
    <name evidence="2" type="ORF">ICI42_00360</name>
</gene>
<dbReference type="Proteomes" id="UP000643405">
    <property type="component" value="Unassembled WGS sequence"/>
</dbReference>
<dbReference type="EMBL" id="JACVVX010000001">
    <property type="protein sequence ID" value="MBD0413108.1"/>
    <property type="molecule type" value="Genomic_DNA"/>
</dbReference>
<dbReference type="AlphaFoldDB" id="A0A8J6PSU3"/>
<protein>
    <submittedName>
        <fullName evidence="2">Uncharacterized protein</fullName>
    </submittedName>
</protein>
<accession>A0A8J6PSU3</accession>
<reference evidence="2" key="1">
    <citation type="submission" date="2020-09" db="EMBL/GenBank/DDBJ databases">
        <title>Genome seq and assembly of Tianweitania sp.</title>
        <authorList>
            <person name="Chhetri G."/>
        </authorList>
    </citation>
    <scope>NUCLEOTIDE SEQUENCE</scope>
    <source>
        <strain evidence="2">Rool2</strain>
    </source>
</reference>
<proteinExistence type="predicted"/>
<evidence type="ECO:0000256" key="1">
    <source>
        <dbReference type="SAM" id="Phobius"/>
    </source>
</evidence>
<comment type="caution">
    <text evidence="2">The sequence shown here is derived from an EMBL/GenBank/DDBJ whole genome shotgun (WGS) entry which is preliminary data.</text>
</comment>
<name>A0A8J6PSU3_9HYPH</name>
<evidence type="ECO:0000313" key="2">
    <source>
        <dbReference type="EMBL" id="MBD0413108.1"/>
    </source>
</evidence>
<evidence type="ECO:0000313" key="3">
    <source>
        <dbReference type="Proteomes" id="UP000643405"/>
    </source>
</evidence>
<feature type="transmembrane region" description="Helical" evidence="1">
    <location>
        <begin position="115"/>
        <end position="133"/>
    </location>
</feature>
<feature type="transmembrane region" description="Helical" evidence="1">
    <location>
        <begin position="145"/>
        <end position="167"/>
    </location>
</feature>